<sequence>MKKILAMFLVSSSLVFADNNSIGLDTVVGATLGVAIGNQIGSGNGKDVAKVAGGLLGAVIANNSRNPAPTTYYNNNYPNNGYSNGGTTYVNNNYYSEPYYNPPSSQVTVIYNDPYPPRYFGPPMGYYRPYYSPHRFGHYPKKVIHGGFYYER</sequence>
<feature type="chain" id="PRO_5032769957" description="Glycine zipper 2TM domain-containing protein" evidence="1">
    <location>
        <begin position="18"/>
        <end position="152"/>
    </location>
</feature>
<dbReference type="InterPro" id="IPR008816">
    <property type="entry name" value="Gly_zipper_2TM_dom"/>
</dbReference>
<evidence type="ECO:0000256" key="1">
    <source>
        <dbReference type="SAM" id="SignalP"/>
    </source>
</evidence>
<organism evidence="3 4">
    <name type="scientific">Aliarcobacter butzleri L351</name>
    <dbReference type="NCBI Taxonomy" id="1447259"/>
    <lineage>
        <taxon>Bacteria</taxon>
        <taxon>Pseudomonadati</taxon>
        <taxon>Campylobacterota</taxon>
        <taxon>Epsilonproteobacteria</taxon>
        <taxon>Campylobacterales</taxon>
        <taxon>Arcobacteraceae</taxon>
        <taxon>Aliarcobacter</taxon>
    </lineage>
</organism>
<dbReference type="Pfam" id="PF05433">
    <property type="entry name" value="Rick_17kDa_Anti"/>
    <property type="match status" value="1"/>
</dbReference>
<evidence type="ECO:0000313" key="4">
    <source>
        <dbReference type="Proteomes" id="UP000035526"/>
    </source>
</evidence>
<dbReference type="AlphaFoldDB" id="A0A837J6E8"/>
<dbReference type="Proteomes" id="UP000035526">
    <property type="component" value="Unassembled WGS sequence"/>
</dbReference>
<feature type="signal peptide" evidence="1">
    <location>
        <begin position="1"/>
        <end position="17"/>
    </location>
</feature>
<gene>
    <name evidence="3" type="ORF">AF76_04680</name>
</gene>
<reference evidence="3 4" key="1">
    <citation type="submission" date="2014-01" db="EMBL/GenBank/DDBJ databases">
        <title>Development of a Comparative Genomic Fingerprinting Assay for High Resolution Genotyping of Arcobacter butzleri.</title>
        <authorList>
            <person name="Webb A.L."/>
            <person name="Inglis G.D."/>
            <person name="Kruczkiewicz P."/>
            <person name="Selinger L.B."/>
            <person name="Taboada E.N."/>
        </authorList>
    </citation>
    <scope>NUCLEOTIDE SEQUENCE [LARGE SCALE GENOMIC DNA]</scope>
    <source>
        <strain evidence="3 4">L351</strain>
    </source>
</reference>
<protein>
    <recommendedName>
        <fullName evidence="2">Glycine zipper 2TM domain-containing protein</fullName>
    </recommendedName>
</protein>
<dbReference type="GO" id="GO:0019867">
    <property type="term" value="C:outer membrane"/>
    <property type="evidence" value="ECO:0007669"/>
    <property type="project" value="InterPro"/>
</dbReference>
<feature type="domain" description="Glycine zipper 2TM" evidence="2">
    <location>
        <begin position="25"/>
        <end position="63"/>
    </location>
</feature>
<proteinExistence type="predicted"/>
<dbReference type="EMBL" id="JAIS01000070">
    <property type="protein sequence ID" value="KLE01378.1"/>
    <property type="molecule type" value="Genomic_DNA"/>
</dbReference>
<comment type="caution">
    <text evidence="3">The sequence shown here is derived from an EMBL/GenBank/DDBJ whole genome shotgun (WGS) entry which is preliminary data.</text>
</comment>
<evidence type="ECO:0000313" key="3">
    <source>
        <dbReference type="EMBL" id="KLE01378.1"/>
    </source>
</evidence>
<evidence type="ECO:0000259" key="2">
    <source>
        <dbReference type="Pfam" id="PF05433"/>
    </source>
</evidence>
<name>A0A837J6E8_9BACT</name>
<dbReference type="RefSeq" id="WP_046991508.1">
    <property type="nucleotide sequence ID" value="NZ_JAIS01000070.1"/>
</dbReference>
<accession>A0A837J6E8</accession>
<keyword evidence="1" id="KW-0732">Signal</keyword>